<sequence>MKEVLIILDGLMEKSLEGIDLKALILGDMDIDYTLDVTDYSLEGKDIDSLNCIMNMLGYSALEQDIGDRSFYEGLNQGIKDYEYILRCNIVRIRNGILEDFTGGNLSENIDSILREIRVEDGYVNPCYKYKNLLVINSSKNDLTRCKFYPPHFHVGDDIGRIIPENEYIKKIIYDSYEFFKSKGMEGCILWPWGPSRKVDLEPFHSKYKKVAGIVSGIDLVSGIGKALGMEAIQPIECNGDYDTKLNKKLDASIRLIKSVDFLIVHINGFDELAHRKDLNGKLDFVKKVRLEFLVPLINKLRAYGKCDITITCDHRTDSLSGAHEKGDVPILRIH</sequence>
<dbReference type="GO" id="GO:0006096">
    <property type="term" value="P:glycolytic process"/>
    <property type="evidence" value="ECO:0007669"/>
    <property type="project" value="UniProtKB-KW"/>
</dbReference>
<feature type="domain" description="Metalloenzyme" evidence="7">
    <location>
        <begin position="134"/>
        <end position="333"/>
    </location>
</feature>
<evidence type="ECO:0000256" key="5">
    <source>
        <dbReference type="ARBA" id="ARBA00023152"/>
    </source>
</evidence>
<comment type="pathway">
    <text evidence="3">Carbohydrate degradation.</text>
</comment>
<name>A0A0J8G3J3_CLOCY</name>
<dbReference type="EMBL" id="LFVU01000024">
    <property type="protein sequence ID" value="KMT22286.1"/>
    <property type="molecule type" value="Genomic_DNA"/>
</dbReference>
<evidence type="ECO:0000256" key="6">
    <source>
        <dbReference type="ARBA" id="ARBA00023235"/>
    </source>
</evidence>
<dbReference type="PATRIC" id="fig|1121307.3.peg.1916"/>
<comment type="caution">
    <text evidence="8">The sequence shown here is derived from an EMBL/GenBank/DDBJ whole genome shotgun (WGS) entry which is preliminary data.</text>
</comment>
<proteinExistence type="inferred from homology"/>
<evidence type="ECO:0000256" key="1">
    <source>
        <dbReference type="ARBA" id="ARBA00000370"/>
    </source>
</evidence>
<dbReference type="EC" id="5.4.2.12" evidence="8"/>
<comment type="similarity">
    <text evidence="4">Belongs to the BPG-independent phosphoglycerate mutase family. A-PGAM subfamily.</text>
</comment>
<dbReference type="InterPro" id="IPR004456">
    <property type="entry name" value="Pglycerate_mutase_ApgM"/>
</dbReference>
<keyword evidence="9" id="KW-1185">Reference proteome</keyword>
<dbReference type="OrthoDB" id="9804453at2"/>
<evidence type="ECO:0000256" key="2">
    <source>
        <dbReference type="ARBA" id="ARBA00002315"/>
    </source>
</evidence>
<keyword evidence="6 8" id="KW-0413">Isomerase</keyword>
<dbReference type="Proteomes" id="UP000036756">
    <property type="component" value="Unassembled WGS sequence"/>
</dbReference>
<evidence type="ECO:0000259" key="7">
    <source>
        <dbReference type="Pfam" id="PF01676"/>
    </source>
</evidence>
<dbReference type="SUPFAM" id="SSF53649">
    <property type="entry name" value="Alkaline phosphatase-like"/>
    <property type="match status" value="1"/>
</dbReference>
<gene>
    <name evidence="8" type="primary">apgM2</name>
    <name evidence="8" type="ORF">CLCY_4c02590</name>
</gene>
<protein>
    <submittedName>
        <fullName evidence="8">2,3-bisphosphoglycerate-independent phosphoglycerate mutase 2</fullName>
        <ecNumber evidence="8">5.4.2.12</ecNumber>
    </submittedName>
</protein>
<dbReference type="RefSeq" id="WP_048570368.1">
    <property type="nucleotide sequence ID" value="NZ_LFVU01000024.1"/>
</dbReference>
<dbReference type="InterPro" id="IPR006124">
    <property type="entry name" value="Metalloenzyme"/>
</dbReference>
<dbReference type="GO" id="GO:0046872">
    <property type="term" value="F:metal ion binding"/>
    <property type="evidence" value="ECO:0007669"/>
    <property type="project" value="InterPro"/>
</dbReference>
<reference evidence="8 9" key="1">
    <citation type="submission" date="2015-06" db="EMBL/GenBank/DDBJ databases">
        <title>Draft genome sequence of the purine-degrading Clostridium cylindrosporum HC-1 (DSM 605).</title>
        <authorList>
            <person name="Poehlein A."/>
            <person name="Schiel-Bengelsdorf B."/>
            <person name="Bengelsdorf F."/>
            <person name="Daniel R."/>
            <person name="Duerre P."/>
        </authorList>
    </citation>
    <scope>NUCLEOTIDE SEQUENCE [LARGE SCALE GENOMIC DNA]</scope>
    <source>
        <strain evidence="8 9">DSM 605</strain>
    </source>
</reference>
<dbReference type="GO" id="GO:0004619">
    <property type="term" value="F:phosphoglycerate mutase activity"/>
    <property type="evidence" value="ECO:0007669"/>
    <property type="project" value="UniProtKB-EC"/>
</dbReference>
<organism evidence="8 9">
    <name type="scientific">Clostridium cylindrosporum DSM 605</name>
    <dbReference type="NCBI Taxonomy" id="1121307"/>
    <lineage>
        <taxon>Bacteria</taxon>
        <taxon>Bacillati</taxon>
        <taxon>Bacillota</taxon>
        <taxon>Clostridia</taxon>
        <taxon>Eubacteriales</taxon>
        <taxon>Clostridiaceae</taxon>
        <taxon>Clostridium</taxon>
    </lineage>
</organism>
<dbReference type="AlphaFoldDB" id="A0A0J8G3J3"/>
<comment type="function">
    <text evidence="2">Catalyzes the interconversion of 2-phosphoglycerate and 3-phosphoglycerate.</text>
</comment>
<dbReference type="STRING" id="1121307.CLCY_4c02590"/>
<dbReference type="PANTHER" id="PTHR31209">
    <property type="entry name" value="COFACTOR-INDEPENDENT PHOSPHOGLYCERATE MUTASE"/>
    <property type="match status" value="1"/>
</dbReference>
<dbReference type="Gene3D" id="3.40.720.10">
    <property type="entry name" value="Alkaline Phosphatase, subunit A"/>
    <property type="match status" value="1"/>
</dbReference>
<keyword evidence="5" id="KW-0324">Glycolysis</keyword>
<evidence type="ECO:0000256" key="3">
    <source>
        <dbReference type="ARBA" id="ARBA00004921"/>
    </source>
</evidence>
<evidence type="ECO:0000256" key="4">
    <source>
        <dbReference type="ARBA" id="ARBA00005524"/>
    </source>
</evidence>
<dbReference type="PANTHER" id="PTHR31209:SF0">
    <property type="entry name" value="METALLOENZYME DOMAIN-CONTAINING PROTEIN"/>
    <property type="match status" value="1"/>
</dbReference>
<evidence type="ECO:0000313" key="8">
    <source>
        <dbReference type="EMBL" id="KMT22286.1"/>
    </source>
</evidence>
<dbReference type="Pfam" id="PF01676">
    <property type="entry name" value="Metalloenzyme"/>
    <property type="match status" value="1"/>
</dbReference>
<comment type="catalytic activity">
    <reaction evidence="1">
        <text>(2R)-2-phosphoglycerate = (2R)-3-phosphoglycerate</text>
        <dbReference type="Rhea" id="RHEA:15901"/>
        <dbReference type="ChEBI" id="CHEBI:58272"/>
        <dbReference type="ChEBI" id="CHEBI:58289"/>
        <dbReference type="EC" id="5.4.2.12"/>
    </reaction>
</comment>
<dbReference type="InterPro" id="IPR017850">
    <property type="entry name" value="Alkaline_phosphatase_core_sf"/>
</dbReference>
<evidence type="ECO:0000313" key="9">
    <source>
        <dbReference type="Proteomes" id="UP000036756"/>
    </source>
</evidence>
<accession>A0A0J8G3J3</accession>